<keyword evidence="1" id="KW-0812">Transmembrane</keyword>
<keyword evidence="1" id="KW-1133">Transmembrane helix</keyword>
<accession>A0AA36GSD0</accession>
<organism evidence="2 3">
    <name type="scientific">Cylicocyclus nassatus</name>
    <name type="common">Nematode worm</name>
    <dbReference type="NCBI Taxonomy" id="53992"/>
    <lineage>
        <taxon>Eukaryota</taxon>
        <taxon>Metazoa</taxon>
        <taxon>Ecdysozoa</taxon>
        <taxon>Nematoda</taxon>
        <taxon>Chromadorea</taxon>
        <taxon>Rhabditida</taxon>
        <taxon>Rhabditina</taxon>
        <taxon>Rhabditomorpha</taxon>
        <taxon>Strongyloidea</taxon>
        <taxon>Strongylidae</taxon>
        <taxon>Cylicocyclus</taxon>
    </lineage>
</organism>
<protein>
    <submittedName>
        <fullName evidence="2">Uncharacterized protein</fullName>
    </submittedName>
</protein>
<feature type="transmembrane region" description="Helical" evidence="1">
    <location>
        <begin position="31"/>
        <end position="63"/>
    </location>
</feature>
<reference evidence="2" key="1">
    <citation type="submission" date="2023-07" db="EMBL/GenBank/DDBJ databases">
        <authorList>
            <consortium name="CYATHOMIX"/>
        </authorList>
    </citation>
    <scope>NUCLEOTIDE SEQUENCE</scope>
    <source>
        <strain evidence="2">N/A</strain>
    </source>
</reference>
<proteinExistence type="predicted"/>
<sequence length="176" mass="19876">MYSVDQKQAIAYVSKVDRCTREKEEFNVSTVFIIVPLVLLTIRTFSTPLASIFVHCILGYVFYTSRHPYRSTLPSCDGFVMQSSLGRSSGSGSMHSKLFLGNHLALNTGHAAFDGSSIQTAITILVPSRCDSSMVFSMAPDWWYARYPYSFAFFASSSDYHNHFFFFFANSYLLLD</sequence>
<evidence type="ECO:0000256" key="1">
    <source>
        <dbReference type="SAM" id="Phobius"/>
    </source>
</evidence>
<evidence type="ECO:0000313" key="2">
    <source>
        <dbReference type="EMBL" id="CAJ0597388.1"/>
    </source>
</evidence>
<gene>
    <name evidence="2" type="ORF">CYNAS_LOCUS9371</name>
</gene>
<name>A0AA36GSD0_CYLNA</name>
<dbReference type="EMBL" id="CATQJL010000223">
    <property type="protein sequence ID" value="CAJ0597388.1"/>
    <property type="molecule type" value="Genomic_DNA"/>
</dbReference>
<keyword evidence="1" id="KW-0472">Membrane</keyword>
<dbReference type="AlphaFoldDB" id="A0AA36GSD0"/>
<evidence type="ECO:0000313" key="3">
    <source>
        <dbReference type="Proteomes" id="UP001176961"/>
    </source>
</evidence>
<dbReference type="Proteomes" id="UP001176961">
    <property type="component" value="Unassembled WGS sequence"/>
</dbReference>
<keyword evidence="3" id="KW-1185">Reference proteome</keyword>
<comment type="caution">
    <text evidence="2">The sequence shown here is derived from an EMBL/GenBank/DDBJ whole genome shotgun (WGS) entry which is preliminary data.</text>
</comment>